<dbReference type="EMBL" id="PQCO01000174">
    <property type="protein sequence ID" value="PUE02740.1"/>
    <property type="molecule type" value="Genomic_DNA"/>
</dbReference>
<gene>
    <name evidence="1" type="ORF">C3L24_05515</name>
</gene>
<accession>A0A6N4DS04</accession>
<dbReference type="AlphaFoldDB" id="A0A6N4DS04"/>
<organism evidence="1 2">
    <name type="scientific">Candidatus Sedimenticola endophacoides</name>
    <dbReference type="NCBI Taxonomy" id="2548426"/>
    <lineage>
        <taxon>Bacteria</taxon>
        <taxon>Pseudomonadati</taxon>
        <taxon>Pseudomonadota</taxon>
        <taxon>Gammaproteobacteria</taxon>
        <taxon>Chromatiales</taxon>
        <taxon>Sedimenticolaceae</taxon>
        <taxon>Sedimenticola</taxon>
    </lineage>
</organism>
<evidence type="ECO:0000313" key="2">
    <source>
        <dbReference type="Proteomes" id="UP000250928"/>
    </source>
</evidence>
<sequence>MGYGVKGCRDYADAYAGREAGDEVGIAEYRRYQDWLTGIVTGLSLATATDVLKGVEVNSALRRIEIYCDEHPDEDFFNAAMDLVRTLSVLE</sequence>
<proteinExistence type="predicted"/>
<protein>
    <submittedName>
        <fullName evidence="1">Uncharacterized protein</fullName>
    </submittedName>
</protein>
<dbReference type="Proteomes" id="UP000250928">
    <property type="component" value="Unassembled WGS sequence"/>
</dbReference>
<comment type="caution">
    <text evidence="1">The sequence shown here is derived from an EMBL/GenBank/DDBJ whole genome shotgun (WGS) entry which is preliminary data.</text>
</comment>
<evidence type="ECO:0000313" key="1">
    <source>
        <dbReference type="EMBL" id="PUE02740.1"/>
    </source>
</evidence>
<name>A0A6N4DS04_9GAMM</name>
<reference evidence="1 2" key="1">
    <citation type="submission" date="2018-01" db="EMBL/GenBank/DDBJ databases">
        <title>Novel co-symbiosis in the lucinid bivalve Phacoides pectinatus.</title>
        <authorList>
            <person name="Lim S.J."/>
            <person name="Davis B.G."/>
            <person name="Gill D.E."/>
            <person name="Engel A.S."/>
            <person name="Anderson L.C."/>
            <person name="Campbell B.J."/>
        </authorList>
    </citation>
    <scope>NUCLEOTIDE SEQUENCE [LARGE SCALE GENOMIC DNA]</scope>
    <source>
        <strain evidence="1">N3_P5</strain>
    </source>
</reference>